<feature type="transmembrane region" description="Helical" evidence="7">
    <location>
        <begin position="357"/>
        <end position="380"/>
    </location>
</feature>
<keyword evidence="10" id="KW-1185">Reference proteome</keyword>
<feature type="transmembrane region" description="Helical" evidence="7">
    <location>
        <begin position="330"/>
        <end position="351"/>
    </location>
</feature>
<evidence type="ECO:0000256" key="1">
    <source>
        <dbReference type="ARBA" id="ARBA00004651"/>
    </source>
</evidence>
<feature type="transmembrane region" description="Helical" evidence="7">
    <location>
        <begin position="172"/>
        <end position="189"/>
    </location>
</feature>
<keyword evidence="4 7" id="KW-0812">Transmembrane</keyword>
<keyword evidence="2" id="KW-0813">Transport</keyword>
<dbReference type="GO" id="GO:0005886">
    <property type="term" value="C:plasma membrane"/>
    <property type="evidence" value="ECO:0007669"/>
    <property type="project" value="UniProtKB-SubCell"/>
</dbReference>
<dbReference type="Pfam" id="PF07690">
    <property type="entry name" value="MFS_1"/>
    <property type="match status" value="1"/>
</dbReference>
<feature type="transmembrane region" description="Helical" evidence="7">
    <location>
        <begin position="401"/>
        <end position="420"/>
    </location>
</feature>
<evidence type="ECO:0000256" key="4">
    <source>
        <dbReference type="ARBA" id="ARBA00022692"/>
    </source>
</evidence>
<reference evidence="9" key="1">
    <citation type="submission" date="2023-03" db="EMBL/GenBank/DDBJ databases">
        <title>Actinorhabdospora filicis NBRC 111898.</title>
        <authorList>
            <person name="Ichikawa N."/>
            <person name="Sato H."/>
            <person name="Tonouchi N."/>
        </authorList>
    </citation>
    <scope>NUCLEOTIDE SEQUENCE</scope>
    <source>
        <strain evidence="9">NBRC 111898</strain>
    </source>
</reference>
<feature type="transmembrane region" description="Helical" evidence="7">
    <location>
        <begin position="53"/>
        <end position="70"/>
    </location>
</feature>
<evidence type="ECO:0000256" key="5">
    <source>
        <dbReference type="ARBA" id="ARBA00022989"/>
    </source>
</evidence>
<dbReference type="EMBL" id="BSTX01000003">
    <property type="protein sequence ID" value="GLZ79614.1"/>
    <property type="molecule type" value="Genomic_DNA"/>
</dbReference>
<keyword evidence="5 7" id="KW-1133">Transmembrane helix</keyword>
<organism evidence="9 10">
    <name type="scientific">Actinorhabdospora filicis</name>
    <dbReference type="NCBI Taxonomy" id="1785913"/>
    <lineage>
        <taxon>Bacteria</taxon>
        <taxon>Bacillati</taxon>
        <taxon>Actinomycetota</taxon>
        <taxon>Actinomycetes</taxon>
        <taxon>Micromonosporales</taxon>
        <taxon>Micromonosporaceae</taxon>
        <taxon>Actinorhabdospora</taxon>
    </lineage>
</organism>
<evidence type="ECO:0000256" key="3">
    <source>
        <dbReference type="ARBA" id="ARBA00022475"/>
    </source>
</evidence>
<dbReference type="PANTHER" id="PTHR42718:SF46">
    <property type="entry name" value="BLR6921 PROTEIN"/>
    <property type="match status" value="1"/>
</dbReference>
<proteinExistence type="predicted"/>
<dbReference type="Proteomes" id="UP001165079">
    <property type="component" value="Unassembled WGS sequence"/>
</dbReference>
<dbReference type="RefSeq" id="WP_285664759.1">
    <property type="nucleotide sequence ID" value="NZ_BSTX01000003.1"/>
</dbReference>
<dbReference type="Gene3D" id="1.20.1250.20">
    <property type="entry name" value="MFS general substrate transporter like domains"/>
    <property type="match status" value="1"/>
</dbReference>
<keyword evidence="3" id="KW-1003">Cell membrane</keyword>
<feature type="transmembrane region" description="Helical" evidence="7">
    <location>
        <begin position="302"/>
        <end position="323"/>
    </location>
</feature>
<gene>
    <name evidence="9" type="ORF">Afil01_44210</name>
</gene>
<comment type="subcellular location">
    <subcellularLocation>
        <location evidence="1">Cell membrane</location>
        <topology evidence="1">Multi-pass membrane protein</topology>
    </subcellularLocation>
</comment>
<dbReference type="InterPro" id="IPR020846">
    <property type="entry name" value="MFS_dom"/>
</dbReference>
<feature type="transmembrane region" description="Helical" evidence="7">
    <location>
        <begin position="114"/>
        <end position="132"/>
    </location>
</feature>
<comment type="caution">
    <text evidence="9">The sequence shown here is derived from an EMBL/GenBank/DDBJ whole genome shotgun (WGS) entry which is preliminary data.</text>
</comment>
<feature type="transmembrane region" description="Helical" evidence="7">
    <location>
        <begin position="144"/>
        <end position="166"/>
    </location>
</feature>
<dbReference type="InterPro" id="IPR011701">
    <property type="entry name" value="MFS"/>
</dbReference>
<feature type="transmembrane region" description="Helical" evidence="7">
    <location>
        <begin position="12"/>
        <end position="33"/>
    </location>
</feature>
<accession>A0A9W6SPG0</accession>
<evidence type="ECO:0000256" key="2">
    <source>
        <dbReference type="ARBA" id="ARBA00022448"/>
    </source>
</evidence>
<evidence type="ECO:0000313" key="10">
    <source>
        <dbReference type="Proteomes" id="UP001165079"/>
    </source>
</evidence>
<name>A0A9W6SPG0_9ACTN</name>
<dbReference type="GO" id="GO:0022857">
    <property type="term" value="F:transmembrane transporter activity"/>
    <property type="evidence" value="ECO:0007669"/>
    <property type="project" value="InterPro"/>
</dbReference>
<feature type="transmembrane region" description="Helical" evidence="7">
    <location>
        <begin position="270"/>
        <end position="290"/>
    </location>
</feature>
<feature type="transmembrane region" description="Helical" evidence="7">
    <location>
        <begin position="233"/>
        <end position="250"/>
    </location>
</feature>
<feature type="transmembrane region" description="Helical" evidence="7">
    <location>
        <begin position="201"/>
        <end position="221"/>
    </location>
</feature>
<protein>
    <submittedName>
        <fullName evidence="9">MFS transporter</fullName>
    </submittedName>
</protein>
<sequence>MLTETPPTSTRRWWTLPVVALAQLMVVLDATIVNIALPSAQRELGMADGDRHWVITAYALAFGGLLLLGGRVCGLLGHRRAFALGLAGFALASALGGAAGNAGVLIGARAGQGAFAALLAPAALSLVTLTFTEARERGRAFGTFAGVGAGGAALGVVAGGLLTQYADWRWCLYINVPMAVIALAGTPLIARHRPAGRLAELDVAGVLLSAGGFVALVYGFTRAEARGWGDPEVLGLLGGGLALLAVFALTQRRRRHPLLPPRILAHRTRAMALVSVALMFLAMFGFYLFVSYYTQTVLGYSAVRAGLTLLVNAIAAIAGSMLLARIRVPAWALIVGSLLTAAAGMAVLTAMTTPALLVAQVLTGLGLGCLLAAATNLVTAGVGGAEDAGVASAAYNAVQQLGAALGTALLNSIALGVTAARLDAGTPPAKATVDGYSVALWIAFAVLVAAALIAAALANPFRRKP</sequence>
<feature type="transmembrane region" description="Helical" evidence="7">
    <location>
        <begin position="82"/>
        <end position="108"/>
    </location>
</feature>
<keyword evidence="6 7" id="KW-0472">Membrane</keyword>
<dbReference type="Gene3D" id="1.20.1720.10">
    <property type="entry name" value="Multidrug resistance protein D"/>
    <property type="match status" value="1"/>
</dbReference>
<evidence type="ECO:0000313" key="9">
    <source>
        <dbReference type="EMBL" id="GLZ79614.1"/>
    </source>
</evidence>
<evidence type="ECO:0000256" key="6">
    <source>
        <dbReference type="ARBA" id="ARBA00023136"/>
    </source>
</evidence>
<dbReference type="SUPFAM" id="SSF103473">
    <property type="entry name" value="MFS general substrate transporter"/>
    <property type="match status" value="1"/>
</dbReference>
<dbReference type="InterPro" id="IPR036259">
    <property type="entry name" value="MFS_trans_sf"/>
</dbReference>
<evidence type="ECO:0000259" key="8">
    <source>
        <dbReference type="PROSITE" id="PS50850"/>
    </source>
</evidence>
<feature type="domain" description="Major facilitator superfamily (MFS) profile" evidence="8">
    <location>
        <begin position="15"/>
        <end position="463"/>
    </location>
</feature>
<evidence type="ECO:0000256" key="7">
    <source>
        <dbReference type="SAM" id="Phobius"/>
    </source>
</evidence>
<dbReference type="PROSITE" id="PS50850">
    <property type="entry name" value="MFS"/>
    <property type="match status" value="1"/>
</dbReference>
<dbReference type="AlphaFoldDB" id="A0A9W6SPG0"/>
<dbReference type="PANTHER" id="PTHR42718">
    <property type="entry name" value="MAJOR FACILITATOR SUPERFAMILY MULTIDRUG TRANSPORTER MFSC"/>
    <property type="match status" value="1"/>
</dbReference>
<feature type="transmembrane region" description="Helical" evidence="7">
    <location>
        <begin position="440"/>
        <end position="461"/>
    </location>
</feature>